<dbReference type="Proteomes" id="UP001163823">
    <property type="component" value="Chromosome 5"/>
</dbReference>
<gene>
    <name evidence="2" type="ORF">O6P43_013082</name>
</gene>
<feature type="compositionally biased region" description="Basic and acidic residues" evidence="1">
    <location>
        <begin position="220"/>
        <end position="232"/>
    </location>
</feature>
<accession>A0AAD7M5F5</accession>
<keyword evidence="3" id="KW-1185">Reference proteome</keyword>
<evidence type="ECO:0000313" key="2">
    <source>
        <dbReference type="EMBL" id="KAJ7969070.1"/>
    </source>
</evidence>
<name>A0AAD7M5F5_QUISA</name>
<feature type="region of interest" description="Disordered" evidence="1">
    <location>
        <begin position="220"/>
        <end position="276"/>
    </location>
</feature>
<evidence type="ECO:0000313" key="3">
    <source>
        <dbReference type="Proteomes" id="UP001163823"/>
    </source>
</evidence>
<dbReference type="KEGG" id="qsa:O6P43_013082"/>
<reference evidence="2" key="1">
    <citation type="journal article" date="2023" name="Science">
        <title>Elucidation of the pathway for biosynthesis of saponin adjuvants from the soapbark tree.</title>
        <authorList>
            <person name="Reed J."/>
            <person name="Orme A."/>
            <person name="El-Demerdash A."/>
            <person name="Owen C."/>
            <person name="Martin L.B.B."/>
            <person name="Misra R.C."/>
            <person name="Kikuchi S."/>
            <person name="Rejzek M."/>
            <person name="Martin A.C."/>
            <person name="Harkess A."/>
            <person name="Leebens-Mack J."/>
            <person name="Louveau T."/>
            <person name="Stephenson M.J."/>
            <person name="Osbourn A."/>
        </authorList>
    </citation>
    <scope>NUCLEOTIDE SEQUENCE</scope>
    <source>
        <strain evidence="2">S10</strain>
    </source>
</reference>
<protein>
    <submittedName>
        <fullName evidence="2">Retrovirus-related Pol polyprotein from transposon TNT 1-94</fullName>
    </submittedName>
</protein>
<feature type="compositionally biased region" description="Basic residues" evidence="1">
    <location>
        <begin position="233"/>
        <end position="250"/>
    </location>
</feature>
<dbReference type="AlphaFoldDB" id="A0AAD7M5F5"/>
<dbReference type="PANTHER" id="PTHR35317:SF28">
    <property type="entry name" value="ZINC FINGER, CCHC-TYPE, RIBONUCLEASE H-LIKE DOMAIN, GAG-PRE-INTEGRASE DOMAIN PROTEIN-RELATED"/>
    <property type="match status" value="1"/>
</dbReference>
<sequence length="276" mass="31644">MSTGSGMFSFQYPRLTKDNYDNWCLRMKALLGGQDAWEIVEKGYDQPQDEVVLSAAQKDALQKARKKDQQALTLIYQGLDESMFEKVALATTAKEAWEILQSSLQGVEKVKKIRLQTLRGDFEALHMKESESISDYFSRMLATVNQLKRYEEKVEDVRVVEKILRCLQPKFDYIVVAIEESKDLESMSIEQLMGSLQAHEERFKKKEEKSLEQALQAKVSFKEKNNVQERNQRGRGRGRGHGRGRGRGGRGRGGYHFENNNEGRGQQSSRGRGRGR</sequence>
<dbReference type="PANTHER" id="PTHR35317">
    <property type="entry name" value="OS04G0629600 PROTEIN"/>
    <property type="match status" value="1"/>
</dbReference>
<evidence type="ECO:0000256" key="1">
    <source>
        <dbReference type="SAM" id="MobiDB-lite"/>
    </source>
</evidence>
<dbReference type="Pfam" id="PF14223">
    <property type="entry name" value="Retrotran_gag_2"/>
    <property type="match status" value="1"/>
</dbReference>
<organism evidence="2 3">
    <name type="scientific">Quillaja saponaria</name>
    <name type="common">Soap bark tree</name>
    <dbReference type="NCBI Taxonomy" id="32244"/>
    <lineage>
        <taxon>Eukaryota</taxon>
        <taxon>Viridiplantae</taxon>
        <taxon>Streptophyta</taxon>
        <taxon>Embryophyta</taxon>
        <taxon>Tracheophyta</taxon>
        <taxon>Spermatophyta</taxon>
        <taxon>Magnoliopsida</taxon>
        <taxon>eudicotyledons</taxon>
        <taxon>Gunneridae</taxon>
        <taxon>Pentapetalae</taxon>
        <taxon>rosids</taxon>
        <taxon>fabids</taxon>
        <taxon>Fabales</taxon>
        <taxon>Quillajaceae</taxon>
        <taxon>Quillaja</taxon>
    </lineage>
</organism>
<comment type="caution">
    <text evidence="2">The sequence shown here is derived from an EMBL/GenBank/DDBJ whole genome shotgun (WGS) entry which is preliminary data.</text>
</comment>
<dbReference type="EMBL" id="JARAOO010000005">
    <property type="protein sequence ID" value="KAJ7969070.1"/>
    <property type="molecule type" value="Genomic_DNA"/>
</dbReference>
<proteinExistence type="predicted"/>